<reference evidence="3" key="1">
    <citation type="journal article" date="2019" name="Int. J. Syst. Evol. Microbiol.">
        <title>The Global Catalogue of Microorganisms (GCM) 10K type strain sequencing project: providing services to taxonomists for standard genome sequencing and annotation.</title>
        <authorList>
            <consortium name="The Broad Institute Genomics Platform"/>
            <consortium name="The Broad Institute Genome Sequencing Center for Infectious Disease"/>
            <person name="Wu L."/>
            <person name="Ma J."/>
        </authorList>
    </citation>
    <scope>NUCLEOTIDE SEQUENCE [LARGE SCALE GENOMIC DNA]</scope>
    <source>
        <strain evidence="3">JCM 17986</strain>
    </source>
</reference>
<dbReference type="Proteomes" id="UP001500466">
    <property type="component" value="Unassembled WGS sequence"/>
</dbReference>
<comment type="caution">
    <text evidence="2">The sequence shown here is derived from an EMBL/GenBank/DDBJ whole genome shotgun (WGS) entry which is preliminary data.</text>
</comment>
<evidence type="ECO:0000256" key="1">
    <source>
        <dbReference type="SAM" id="MobiDB-lite"/>
    </source>
</evidence>
<feature type="region of interest" description="Disordered" evidence="1">
    <location>
        <begin position="27"/>
        <end position="71"/>
    </location>
</feature>
<organism evidence="2 3">
    <name type="scientific">Yinghuangia aomiensis</name>
    <dbReference type="NCBI Taxonomy" id="676205"/>
    <lineage>
        <taxon>Bacteria</taxon>
        <taxon>Bacillati</taxon>
        <taxon>Actinomycetota</taxon>
        <taxon>Actinomycetes</taxon>
        <taxon>Kitasatosporales</taxon>
        <taxon>Streptomycetaceae</taxon>
        <taxon>Yinghuangia</taxon>
    </lineage>
</organism>
<dbReference type="EMBL" id="BAABHS010000015">
    <property type="protein sequence ID" value="GAA4972370.1"/>
    <property type="molecule type" value="Genomic_DNA"/>
</dbReference>
<evidence type="ECO:0000313" key="2">
    <source>
        <dbReference type="EMBL" id="GAA4972370.1"/>
    </source>
</evidence>
<dbReference type="Pfam" id="PF11253">
    <property type="entry name" value="DUF3052"/>
    <property type="match status" value="1"/>
</dbReference>
<gene>
    <name evidence="2" type="ORF">GCM10023205_43140</name>
</gene>
<name>A0ABP9HK83_9ACTN</name>
<protein>
    <recommendedName>
        <fullName evidence="4">DUF3052 domain-containing protein</fullName>
    </recommendedName>
</protein>
<dbReference type="InterPro" id="IPR021412">
    <property type="entry name" value="DUF3052"/>
</dbReference>
<evidence type="ECO:0000313" key="3">
    <source>
        <dbReference type="Proteomes" id="UP001500466"/>
    </source>
</evidence>
<sequence length="202" mass="21595">MRLCFGMPDPPAGVLPLPGGRLGSLGRAAKEAGISQRAASDRRPAPASSAHLVRSPRSPAAPRKGPPMAAGYSGTQLAKKLGLKPGHTLVLRHVPRGWLLPDIPDGVQTVRDAVGEADVALAFFREKAVLADEATVLAAALRDTAALWILWPRKAAGHVSDITENDLRDLFLLTGLVDVKVAAVGEDWSGLKFVRRKENRRR</sequence>
<accession>A0ABP9HK83</accession>
<keyword evidence="3" id="KW-1185">Reference proteome</keyword>
<evidence type="ECO:0008006" key="4">
    <source>
        <dbReference type="Google" id="ProtNLM"/>
    </source>
</evidence>
<proteinExistence type="predicted"/>